<evidence type="ECO:0000259" key="2">
    <source>
        <dbReference type="Pfam" id="PF17919"/>
    </source>
</evidence>
<dbReference type="InterPro" id="IPR043502">
    <property type="entry name" value="DNA/RNA_pol_sf"/>
</dbReference>
<sequence>MALYDTSEALMCRTFPTTLRGSARAWYSHLKPASIPSFDLLAREFELNFLASARPRPTTTSLLGMAQGSDEPLSQFVGRLGLTDLDLAPLTSTLTGFTGDFVSPLGATTIPVTFGGEPRLKTLLVSFMVVKLPSAYNAIIECPTLNRLRAIVSTYHRILKFPTRTGVGEVRSDPRESRQCYLTATTLFKKPRTEPVGTMSLDPEDSARDPHSAEKVLELPLDPNHPDKLVKVKSGLTENQQVQLIDFLQKNDDAFAWSPNDMPGVDPKITQHHLNISPDARPVKQRPRKFAPDRQKAIEDEVARLLDAKLVEESAKDFRWTPECEEAFRQLKSHTENLPQLASVKDGEPLGLYLAATDLAVSSVLVTVDKAGEKLIYYTSHVLAGPELRYPPIERIALALILASRKLRPYFQTHPIKVITDQPLRQIISKFDVAGRMLK</sequence>
<evidence type="ECO:0000259" key="1">
    <source>
        <dbReference type="Pfam" id="PF03732"/>
    </source>
</evidence>
<dbReference type="Pfam" id="PF17919">
    <property type="entry name" value="RT_RNaseH_2"/>
    <property type="match status" value="1"/>
</dbReference>
<evidence type="ECO:0000313" key="4">
    <source>
        <dbReference type="Proteomes" id="UP001222027"/>
    </source>
</evidence>
<feature type="domain" description="Retrotransposon gag" evidence="1">
    <location>
        <begin position="14"/>
        <end position="80"/>
    </location>
</feature>
<dbReference type="InterPro" id="IPR041577">
    <property type="entry name" value="RT_RNaseH_2"/>
</dbReference>
<protein>
    <recommendedName>
        <fullName evidence="5">Reverse transcriptase/retrotransposon-derived protein RNase H-like domain-containing protein</fullName>
    </recommendedName>
</protein>
<dbReference type="Proteomes" id="UP001222027">
    <property type="component" value="Unassembled WGS sequence"/>
</dbReference>
<feature type="domain" description="Reverse transcriptase/retrotransposon-derived protein RNase H-like" evidence="2">
    <location>
        <begin position="320"/>
        <end position="418"/>
    </location>
</feature>
<dbReference type="Pfam" id="PF03732">
    <property type="entry name" value="Retrotrans_gag"/>
    <property type="match status" value="1"/>
</dbReference>
<dbReference type="AlphaFoldDB" id="A0AAV8RU29"/>
<evidence type="ECO:0008006" key="5">
    <source>
        <dbReference type="Google" id="ProtNLM"/>
    </source>
</evidence>
<proteinExistence type="predicted"/>
<dbReference type="InterPro" id="IPR005162">
    <property type="entry name" value="Retrotrans_gag_dom"/>
</dbReference>
<reference evidence="3 4" key="1">
    <citation type="submission" date="2022-12" db="EMBL/GenBank/DDBJ databases">
        <title>Chromosome-scale assembly of the Ensete ventricosum genome.</title>
        <authorList>
            <person name="Dussert Y."/>
            <person name="Stocks J."/>
            <person name="Wendawek A."/>
            <person name="Woldeyes F."/>
            <person name="Nichols R.A."/>
            <person name="Borrell J.S."/>
        </authorList>
    </citation>
    <scope>NUCLEOTIDE SEQUENCE [LARGE SCALE GENOMIC DNA]</scope>
    <source>
        <strain evidence="4">cv. Maze</strain>
        <tissue evidence="3">Seeds</tissue>
    </source>
</reference>
<dbReference type="SUPFAM" id="SSF56672">
    <property type="entry name" value="DNA/RNA polymerases"/>
    <property type="match status" value="1"/>
</dbReference>
<name>A0AAV8RU29_ENSVE</name>
<organism evidence="3 4">
    <name type="scientific">Ensete ventricosum</name>
    <name type="common">Abyssinian banana</name>
    <name type="synonym">Musa ensete</name>
    <dbReference type="NCBI Taxonomy" id="4639"/>
    <lineage>
        <taxon>Eukaryota</taxon>
        <taxon>Viridiplantae</taxon>
        <taxon>Streptophyta</taxon>
        <taxon>Embryophyta</taxon>
        <taxon>Tracheophyta</taxon>
        <taxon>Spermatophyta</taxon>
        <taxon>Magnoliopsida</taxon>
        <taxon>Liliopsida</taxon>
        <taxon>Zingiberales</taxon>
        <taxon>Musaceae</taxon>
        <taxon>Ensete</taxon>
    </lineage>
</organism>
<keyword evidence="4" id="KW-1185">Reference proteome</keyword>
<evidence type="ECO:0000313" key="3">
    <source>
        <dbReference type="EMBL" id="KAJ8510677.1"/>
    </source>
</evidence>
<dbReference type="PANTHER" id="PTHR48475">
    <property type="entry name" value="RIBONUCLEASE H"/>
    <property type="match status" value="1"/>
</dbReference>
<accession>A0AAV8RU29</accession>
<dbReference type="PANTHER" id="PTHR48475:SF2">
    <property type="entry name" value="RIBONUCLEASE H"/>
    <property type="match status" value="1"/>
</dbReference>
<dbReference type="Gene3D" id="3.10.10.10">
    <property type="entry name" value="HIV Type 1 Reverse Transcriptase, subunit A, domain 1"/>
    <property type="match status" value="1"/>
</dbReference>
<dbReference type="EMBL" id="JAQQAF010000001">
    <property type="protein sequence ID" value="KAJ8510677.1"/>
    <property type="molecule type" value="Genomic_DNA"/>
</dbReference>
<comment type="caution">
    <text evidence="3">The sequence shown here is derived from an EMBL/GenBank/DDBJ whole genome shotgun (WGS) entry which is preliminary data.</text>
</comment>
<gene>
    <name evidence="3" type="ORF">OPV22_001111</name>
</gene>